<dbReference type="PANTHER" id="PTHR36848">
    <property type="entry name" value="DNA-BINDING PROTEIN (PUTATIVE SECRETED PROTEIN)-RELATED"/>
    <property type="match status" value="1"/>
</dbReference>
<evidence type="ECO:0000313" key="3">
    <source>
        <dbReference type="Proteomes" id="UP000005206"/>
    </source>
</evidence>
<sequence>MRVLSLFLGLSIFLKPSSRFKPTFRYWLPDASVDAKILANDIKQSAAIGSGGIELVGFYEYGGELGVMPSGANWSTYGFGTPAYRHLFKTALQTHLQEGTLMDFIIGPNQGQGVPANATNPGLQWDMIPYTTEVPQNGLFEGTLPGWTDGTLVSLVTALVSSTRNVSAQVVGTAGTSNITYQEYTLKADSLKRHLQGFDESTGHFKISLPQLPTGTHYRIFAFYERLSGHRNLHFESTRHETIFDDGSYAVDHFDSAGAQVVIDFWEKHMLVDGIPELLHKAGRYAVIPYVDVPECESLSFLDSIDSYRQFTGPAHLSGKRIISNEMGAVRGSAFSLHIPDLLFSVNRALVGGINRVVIHGLTYSGSYFGTTWPGYTPFRYLFSDPWSAKLPSWEHALPSVLGYIGRAQYIQQQGVAKTDVAIYNKQSATAFTTVYDQTDLLKNGWSYSYLSADNLFDHHAKVHDGVLAPDGPAWKALVVHSSQNITCAALKTLALFAHEGLPILLAGGLPGEYATGSQGHHANFTSQLQSLVRTENVYQVEAGQVANKLSSLNLHPDVRADVNGTLYATWREDKTVSYAMLFADLDSLCGSVTAQSSAKPYFLDPWTGQTFPVAVYQRDKNFTTIPISLSGNQTLFLAFGDASEPRGSISPVYINTTSVNLPFHLEDWNLTVEHWEAPDNFSDSAGTFKYNTSHQLDTPTSWTNIPELVNASGIGFYSTSFEWPPLTRLDYSLGAYLHIPNVEDAVIVSINEVSLRPLDPTHASVDITEHLVDGHNLVQVLVPTTMWNYVRSVIDNLSTAGSLPLPVTLQQHMGAPIRERVATGLLDPVTIIPTISMKLRL</sequence>
<dbReference type="HOGENOM" id="CLU_003772_0_0_1"/>
<dbReference type="eggNOG" id="ENOG502SH7Q">
    <property type="taxonomic scope" value="Eukaryota"/>
</dbReference>
<name>C7ZGF6_FUSV7</name>
<dbReference type="InParanoid" id="C7ZGF6"/>
<dbReference type="InterPro" id="IPR008979">
    <property type="entry name" value="Galactose-bd-like_sf"/>
</dbReference>
<dbReference type="OrthoDB" id="2588159at2759"/>
<reference evidence="2 3" key="1">
    <citation type="journal article" date="2009" name="PLoS Genet.">
        <title>The genome of Nectria haematococca: contribution of supernumerary chromosomes to gene expansion.</title>
        <authorList>
            <person name="Coleman J.J."/>
            <person name="Rounsley S.D."/>
            <person name="Rodriguez-Carres M."/>
            <person name="Kuo A."/>
            <person name="Wasmann C.C."/>
            <person name="Grimwood J."/>
            <person name="Schmutz J."/>
            <person name="Taga M."/>
            <person name="White G.J."/>
            <person name="Zhou S."/>
            <person name="Schwartz D.C."/>
            <person name="Freitag M."/>
            <person name="Ma L.J."/>
            <person name="Danchin E.G."/>
            <person name="Henrissat B."/>
            <person name="Coutinho P.M."/>
            <person name="Nelson D.R."/>
            <person name="Straney D."/>
            <person name="Napoli C.A."/>
            <person name="Barker B.M."/>
            <person name="Gribskov M."/>
            <person name="Rep M."/>
            <person name="Kroken S."/>
            <person name="Molnar I."/>
            <person name="Rensing C."/>
            <person name="Kennell J.C."/>
            <person name="Zamora J."/>
            <person name="Farman M.L."/>
            <person name="Selker E.U."/>
            <person name="Salamov A."/>
            <person name="Shapiro H."/>
            <person name="Pangilinan J."/>
            <person name="Lindquist E."/>
            <person name="Lamers C."/>
            <person name="Grigoriev I.V."/>
            <person name="Geiser D.M."/>
            <person name="Covert S.F."/>
            <person name="Temporini E."/>
            <person name="Vanetten H.D."/>
        </authorList>
    </citation>
    <scope>NUCLEOTIDE SEQUENCE [LARGE SCALE GENOMIC DNA]</scope>
    <source>
        <strain evidence="3">ATCC MYA-4622 / CBS 123669 / FGSC 9596 / NRRL 45880 / 77-13-4</strain>
    </source>
</reference>
<keyword evidence="3" id="KW-1185">Reference proteome</keyword>
<evidence type="ECO:0000313" key="2">
    <source>
        <dbReference type="EMBL" id="EEU36925.1"/>
    </source>
</evidence>
<dbReference type="SUPFAM" id="SSF49785">
    <property type="entry name" value="Galactose-binding domain-like"/>
    <property type="match status" value="1"/>
</dbReference>
<dbReference type="VEuPathDB" id="FungiDB:NECHADRAFT_94041"/>
<dbReference type="AlphaFoldDB" id="C7ZGF6"/>
<dbReference type="Proteomes" id="UP000005206">
    <property type="component" value="Chromosome 6"/>
</dbReference>
<dbReference type="Gene3D" id="2.60.120.260">
    <property type="entry name" value="Galactose-binding domain-like"/>
    <property type="match status" value="1"/>
</dbReference>
<dbReference type="GeneID" id="9669980"/>
<dbReference type="RefSeq" id="XP_003042638.1">
    <property type="nucleotide sequence ID" value="XM_003042592.1"/>
</dbReference>
<keyword evidence="1" id="KW-0732">Signal</keyword>
<dbReference type="OMA" id="YYQYQDL"/>
<evidence type="ECO:0008006" key="4">
    <source>
        <dbReference type="Google" id="ProtNLM"/>
    </source>
</evidence>
<feature type="chain" id="PRO_5002989109" description="Secreted protein" evidence="1">
    <location>
        <begin position="20"/>
        <end position="842"/>
    </location>
</feature>
<organism evidence="2 3">
    <name type="scientific">Fusarium vanettenii (strain ATCC MYA-4622 / CBS 123669 / FGSC 9596 / NRRL 45880 / 77-13-4)</name>
    <name type="common">Fusarium solani subsp. pisi</name>
    <dbReference type="NCBI Taxonomy" id="660122"/>
    <lineage>
        <taxon>Eukaryota</taxon>
        <taxon>Fungi</taxon>
        <taxon>Dikarya</taxon>
        <taxon>Ascomycota</taxon>
        <taxon>Pezizomycotina</taxon>
        <taxon>Sordariomycetes</taxon>
        <taxon>Hypocreomycetidae</taxon>
        <taxon>Hypocreales</taxon>
        <taxon>Nectriaceae</taxon>
        <taxon>Fusarium</taxon>
        <taxon>Fusarium solani species complex</taxon>
        <taxon>Fusarium vanettenii</taxon>
    </lineage>
</organism>
<evidence type="ECO:0000256" key="1">
    <source>
        <dbReference type="SAM" id="SignalP"/>
    </source>
</evidence>
<dbReference type="EMBL" id="GG698925">
    <property type="protein sequence ID" value="EEU36925.1"/>
    <property type="molecule type" value="Genomic_DNA"/>
</dbReference>
<dbReference type="Pfam" id="PF17132">
    <property type="entry name" value="Glyco_hydro_106"/>
    <property type="match status" value="1"/>
</dbReference>
<accession>C7ZGF6</accession>
<proteinExistence type="predicted"/>
<feature type="signal peptide" evidence="1">
    <location>
        <begin position="1"/>
        <end position="19"/>
    </location>
</feature>
<dbReference type="KEGG" id="nhe:NECHADRAFT_94041"/>
<dbReference type="InterPro" id="IPR053161">
    <property type="entry name" value="Ulvan_degrading_GH"/>
</dbReference>
<dbReference type="PANTHER" id="PTHR36848:SF2">
    <property type="entry name" value="SECRETED PROTEIN"/>
    <property type="match status" value="1"/>
</dbReference>
<protein>
    <recommendedName>
        <fullName evidence="4">Secreted protein</fullName>
    </recommendedName>
</protein>
<gene>
    <name evidence="2" type="ORF">NECHADRAFT_94041</name>
</gene>